<protein>
    <submittedName>
        <fullName evidence="2">Quinol monooxygenase YgiN</fullName>
    </submittedName>
</protein>
<name>A0A1G7VPF4_9PSEU</name>
<accession>A0A1G7VPF4</accession>
<dbReference type="InterPro" id="IPR007138">
    <property type="entry name" value="ABM_dom"/>
</dbReference>
<dbReference type="Pfam" id="PF03992">
    <property type="entry name" value="ABM"/>
    <property type="match status" value="1"/>
</dbReference>
<dbReference type="EMBL" id="FNCC01000009">
    <property type="protein sequence ID" value="SDG61438.1"/>
    <property type="molecule type" value="Genomic_DNA"/>
</dbReference>
<dbReference type="STRING" id="200378.SAMN05216553_109351"/>
<keyword evidence="3" id="KW-1185">Reference proteome</keyword>
<dbReference type="PANTHER" id="PTHR33336">
    <property type="entry name" value="QUINOL MONOOXYGENASE YGIN-RELATED"/>
    <property type="match status" value="1"/>
</dbReference>
<evidence type="ECO:0000259" key="1">
    <source>
        <dbReference type="PROSITE" id="PS51725"/>
    </source>
</evidence>
<evidence type="ECO:0000313" key="2">
    <source>
        <dbReference type="EMBL" id="SDG61438.1"/>
    </source>
</evidence>
<dbReference type="SUPFAM" id="SSF54909">
    <property type="entry name" value="Dimeric alpha+beta barrel"/>
    <property type="match status" value="1"/>
</dbReference>
<sequence>MIFITAKFRVLPEHAEAWPDISRSFTEATRAEPGCLWFDWSRSLDDPNEYVLVEAFRDGDAGGEHVGSDHFKAAQTELPRYLAETPRIVSQSVEQDDWSLLGEMEVPPRG</sequence>
<keyword evidence="2" id="KW-0560">Oxidoreductase</keyword>
<keyword evidence="2" id="KW-0503">Monooxygenase</keyword>
<dbReference type="PANTHER" id="PTHR33336:SF3">
    <property type="entry name" value="ABM DOMAIN-CONTAINING PROTEIN"/>
    <property type="match status" value="1"/>
</dbReference>
<dbReference type="AlphaFoldDB" id="A0A1G7VPF4"/>
<organism evidence="2 3">
    <name type="scientific">Lentzea fradiae</name>
    <dbReference type="NCBI Taxonomy" id="200378"/>
    <lineage>
        <taxon>Bacteria</taxon>
        <taxon>Bacillati</taxon>
        <taxon>Actinomycetota</taxon>
        <taxon>Actinomycetes</taxon>
        <taxon>Pseudonocardiales</taxon>
        <taxon>Pseudonocardiaceae</taxon>
        <taxon>Lentzea</taxon>
    </lineage>
</organism>
<proteinExistence type="predicted"/>
<dbReference type="OrthoDB" id="8452260at2"/>
<dbReference type="Gene3D" id="3.30.70.100">
    <property type="match status" value="1"/>
</dbReference>
<dbReference type="Proteomes" id="UP000199623">
    <property type="component" value="Unassembled WGS sequence"/>
</dbReference>
<dbReference type="InterPro" id="IPR011008">
    <property type="entry name" value="Dimeric_a/b-barrel"/>
</dbReference>
<feature type="domain" description="ABM" evidence="1">
    <location>
        <begin position="2"/>
        <end position="90"/>
    </location>
</feature>
<dbReference type="GO" id="GO:0004497">
    <property type="term" value="F:monooxygenase activity"/>
    <property type="evidence" value="ECO:0007669"/>
    <property type="project" value="UniProtKB-KW"/>
</dbReference>
<dbReference type="InterPro" id="IPR050744">
    <property type="entry name" value="AI-2_Isomerase_LsrG"/>
</dbReference>
<reference evidence="3" key="1">
    <citation type="submission" date="2016-10" db="EMBL/GenBank/DDBJ databases">
        <authorList>
            <person name="Varghese N."/>
            <person name="Submissions S."/>
        </authorList>
    </citation>
    <scope>NUCLEOTIDE SEQUENCE [LARGE SCALE GENOMIC DNA]</scope>
    <source>
        <strain evidence="3">CGMCC 4.3506</strain>
    </source>
</reference>
<dbReference type="RefSeq" id="WP_090052161.1">
    <property type="nucleotide sequence ID" value="NZ_FNCC01000009.1"/>
</dbReference>
<dbReference type="PROSITE" id="PS51725">
    <property type="entry name" value="ABM"/>
    <property type="match status" value="1"/>
</dbReference>
<gene>
    <name evidence="2" type="ORF">SAMN05216553_109351</name>
</gene>
<evidence type="ECO:0000313" key="3">
    <source>
        <dbReference type="Proteomes" id="UP000199623"/>
    </source>
</evidence>